<dbReference type="Pfam" id="PF00682">
    <property type="entry name" value="HMGL-like"/>
    <property type="match status" value="1"/>
</dbReference>
<gene>
    <name evidence="5" type="ORF">FHS79_002715</name>
</gene>
<dbReference type="InterPro" id="IPR000891">
    <property type="entry name" value="PYR_CT"/>
</dbReference>
<proteinExistence type="inferred from homology"/>
<evidence type="ECO:0000256" key="1">
    <source>
        <dbReference type="ARBA" id="ARBA00009405"/>
    </source>
</evidence>
<dbReference type="RefSeq" id="WP_184200994.1">
    <property type="nucleotide sequence ID" value="NZ_JACIIV010000020.1"/>
</dbReference>
<organism evidence="5 6">
    <name type="scientific">Polymorphobacter multimanifer</name>
    <dbReference type="NCBI Taxonomy" id="1070431"/>
    <lineage>
        <taxon>Bacteria</taxon>
        <taxon>Pseudomonadati</taxon>
        <taxon>Pseudomonadota</taxon>
        <taxon>Alphaproteobacteria</taxon>
        <taxon>Sphingomonadales</taxon>
        <taxon>Sphingosinicellaceae</taxon>
        <taxon>Polymorphobacter</taxon>
    </lineage>
</organism>
<evidence type="ECO:0000256" key="3">
    <source>
        <dbReference type="ARBA" id="ARBA00023239"/>
    </source>
</evidence>
<comment type="similarity">
    <text evidence="1">Belongs to the HMG-CoA lyase family.</text>
</comment>
<dbReference type="PROSITE" id="PS50991">
    <property type="entry name" value="PYR_CT"/>
    <property type="match status" value="1"/>
</dbReference>
<dbReference type="PANTHER" id="PTHR42738">
    <property type="entry name" value="HYDROXYMETHYLGLUTARYL-COA LYASE"/>
    <property type="match status" value="1"/>
</dbReference>
<dbReference type="NCBIfam" id="NF004283">
    <property type="entry name" value="PRK05692.1"/>
    <property type="match status" value="1"/>
</dbReference>
<dbReference type="CDD" id="cd07938">
    <property type="entry name" value="DRE_TIM_HMGL"/>
    <property type="match status" value="1"/>
</dbReference>
<feature type="domain" description="Pyruvate carboxyltransferase" evidence="4">
    <location>
        <begin position="2"/>
        <end position="274"/>
    </location>
</feature>
<evidence type="ECO:0000313" key="6">
    <source>
        <dbReference type="Proteomes" id="UP000538147"/>
    </source>
</evidence>
<reference evidence="5 6" key="1">
    <citation type="submission" date="2020-08" db="EMBL/GenBank/DDBJ databases">
        <title>Genomic Encyclopedia of Type Strains, Phase IV (KMG-IV): sequencing the most valuable type-strain genomes for metagenomic binning, comparative biology and taxonomic classification.</title>
        <authorList>
            <person name="Goeker M."/>
        </authorList>
    </citation>
    <scope>NUCLEOTIDE SEQUENCE [LARGE SCALE GENOMIC DNA]</scope>
    <source>
        <strain evidence="5 6">DSM 102189</strain>
    </source>
</reference>
<dbReference type="EMBL" id="JACIIV010000020">
    <property type="protein sequence ID" value="MBB6228525.1"/>
    <property type="molecule type" value="Genomic_DNA"/>
</dbReference>
<dbReference type="InterPro" id="IPR043594">
    <property type="entry name" value="HMGL"/>
</dbReference>
<name>A0A841LFD6_9SPHN</name>
<evidence type="ECO:0000256" key="2">
    <source>
        <dbReference type="ARBA" id="ARBA00022723"/>
    </source>
</evidence>
<keyword evidence="2" id="KW-0479">Metal-binding</keyword>
<dbReference type="GO" id="GO:0046951">
    <property type="term" value="P:ketone body biosynthetic process"/>
    <property type="evidence" value="ECO:0007669"/>
    <property type="project" value="TreeGrafter"/>
</dbReference>
<keyword evidence="3 5" id="KW-0456">Lyase</keyword>
<dbReference type="InterPro" id="IPR013785">
    <property type="entry name" value="Aldolase_TIM"/>
</dbReference>
<dbReference type="GO" id="GO:0004419">
    <property type="term" value="F:hydroxymethylglutaryl-CoA lyase activity"/>
    <property type="evidence" value="ECO:0007669"/>
    <property type="project" value="UniProtKB-EC"/>
</dbReference>
<dbReference type="GO" id="GO:0046872">
    <property type="term" value="F:metal ion binding"/>
    <property type="evidence" value="ECO:0007669"/>
    <property type="project" value="UniProtKB-KW"/>
</dbReference>
<dbReference type="GO" id="GO:0006552">
    <property type="term" value="P:L-leucine catabolic process"/>
    <property type="evidence" value="ECO:0007669"/>
    <property type="project" value="TreeGrafter"/>
</dbReference>
<evidence type="ECO:0000259" key="4">
    <source>
        <dbReference type="PROSITE" id="PS50991"/>
    </source>
</evidence>
<evidence type="ECO:0000313" key="5">
    <source>
        <dbReference type="EMBL" id="MBB6228525.1"/>
    </source>
</evidence>
<dbReference type="EC" id="4.1.3.4" evidence="5"/>
<protein>
    <submittedName>
        <fullName evidence="5">Hydroxymethylglutaryl-CoA lyase</fullName>
        <ecNumber evidence="5">4.1.3.4</ecNumber>
    </submittedName>
</protein>
<dbReference type="Proteomes" id="UP000538147">
    <property type="component" value="Unassembled WGS sequence"/>
</dbReference>
<dbReference type="AlphaFoldDB" id="A0A841LFD6"/>
<dbReference type="Gene3D" id="3.20.20.70">
    <property type="entry name" value="Aldolase class I"/>
    <property type="match status" value="1"/>
</dbReference>
<accession>A0A841LFD6</accession>
<dbReference type="PANTHER" id="PTHR42738:SF7">
    <property type="entry name" value="HYDROXYMETHYLGLUTARYL-COA LYASE"/>
    <property type="match status" value="1"/>
</dbReference>
<sequence length="312" mass="31914">MLQIVEVSPRDGLQNEKIEVSTADKLALIGRLIAMGATRIEVASFVNPRRVPQMADAEAVVAGLPAAPGVSFIGLCLNQRGVDRAIASKESGRGLDEAGCVLVASDKFGIINQGQSIVQGIAANIAMLASARAAGLKAQITISAAFGCPYEGHVPPARVIDLARRMADAGAEEVALADTIGVAVPGQVRDLVGAVIEAVAPIPVRLHLHDTRGLAPANAWAGYEAGVRVFDSALGGLGGCPFAPGAAGNVGTEELLYLFSRSGLDTGLDLAAAVEANHWFTGIMGRALPSRVGKAGDFIIDGARVPAGLSLS</sequence>
<keyword evidence="6" id="KW-1185">Reference proteome</keyword>
<dbReference type="SUPFAM" id="SSF51569">
    <property type="entry name" value="Aldolase"/>
    <property type="match status" value="1"/>
</dbReference>
<comment type="caution">
    <text evidence="5">The sequence shown here is derived from an EMBL/GenBank/DDBJ whole genome shotgun (WGS) entry which is preliminary data.</text>
</comment>